<feature type="domain" description="G-protein coupled receptors family 1 profile" evidence="6">
    <location>
        <begin position="1"/>
        <end position="114"/>
    </location>
</feature>
<dbReference type="PROSITE" id="PS50262">
    <property type="entry name" value="G_PROTEIN_RECEP_F1_2"/>
    <property type="match status" value="1"/>
</dbReference>
<feature type="transmembrane region" description="Helical" evidence="5">
    <location>
        <begin position="94"/>
        <end position="117"/>
    </location>
</feature>
<organism evidence="9 11">
    <name type="scientific">Adineta steineri</name>
    <dbReference type="NCBI Taxonomy" id="433720"/>
    <lineage>
        <taxon>Eukaryota</taxon>
        <taxon>Metazoa</taxon>
        <taxon>Spiralia</taxon>
        <taxon>Gnathifera</taxon>
        <taxon>Rotifera</taxon>
        <taxon>Eurotatoria</taxon>
        <taxon>Bdelloidea</taxon>
        <taxon>Adinetida</taxon>
        <taxon>Adinetidae</taxon>
        <taxon>Adineta</taxon>
    </lineage>
</organism>
<comment type="subcellular location">
    <subcellularLocation>
        <location evidence="1">Membrane</location>
    </subcellularLocation>
</comment>
<evidence type="ECO:0000313" key="9">
    <source>
        <dbReference type="EMBL" id="CAF3865847.1"/>
    </source>
</evidence>
<keyword evidence="2 5" id="KW-0812">Transmembrane</keyword>
<evidence type="ECO:0000313" key="10">
    <source>
        <dbReference type="EMBL" id="CAF4192635.1"/>
    </source>
</evidence>
<keyword evidence="3 5" id="KW-1133">Transmembrane helix</keyword>
<dbReference type="AlphaFoldDB" id="A0A819FK47"/>
<dbReference type="Gene3D" id="1.20.1070.10">
    <property type="entry name" value="Rhodopsin 7-helix transmembrane proteins"/>
    <property type="match status" value="1"/>
</dbReference>
<protein>
    <recommendedName>
        <fullName evidence="6">G-protein coupled receptors family 1 profile domain-containing protein</fullName>
    </recommendedName>
</protein>
<evidence type="ECO:0000313" key="11">
    <source>
        <dbReference type="Proteomes" id="UP000663868"/>
    </source>
</evidence>
<gene>
    <name evidence="8" type="ORF">IZO911_LOCUS38046</name>
    <name evidence="9" type="ORF">KXQ929_LOCUS20920</name>
    <name evidence="10" type="ORF">OKA104_LOCUS40521</name>
    <name evidence="7" type="ORF">VCS650_LOCUS9716</name>
</gene>
<feature type="transmembrane region" description="Helical" evidence="5">
    <location>
        <begin position="61"/>
        <end position="82"/>
    </location>
</feature>
<dbReference type="GO" id="GO:0016020">
    <property type="term" value="C:membrane"/>
    <property type="evidence" value="ECO:0007669"/>
    <property type="project" value="UniProtKB-SubCell"/>
</dbReference>
<dbReference type="EMBL" id="CAJOAY010008772">
    <property type="protein sequence ID" value="CAF4192635.1"/>
    <property type="molecule type" value="Genomic_DNA"/>
</dbReference>
<sequence>MCFSSEETIFLPYYTIIIALFLPITIITICNTRTLLFVRNSTRRVHATGNSGKVSHRRDILLLKITISTFITFLVGWIPSFVVQLFNKTASIPYGLYVFFQISVPSAVLQGVITLISTNQPVRTFLMELVTRRCRRV</sequence>
<evidence type="ECO:0000256" key="3">
    <source>
        <dbReference type="ARBA" id="ARBA00022989"/>
    </source>
</evidence>
<keyword evidence="4 5" id="KW-0472">Membrane</keyword>
<reference evidence="9" key="1">
    <citation type="submission" date="2021-02" db="EMBL/GenBank/DDBJ databases">
        <authorList>
            <person name="Nowell W R."/>
        </authorList>
    </citation>
    <scope>NUCLEOTIDE SEQUENCE</scope>
</reference>
<name>A0A819FK47_9BILA</name>
<dbReference type="EMBL" id="CAJNOE010001014">
    <property type="protein sequence ID" value="CAF1374394.1"/>
    <property type="molecule type" value="Genomic_DNA"/>
</dbReference>
<feature type="transmembrane region" description="Helical" evidence="5">
    <location>
        <begin position="13"/>
        <end position="36"/>
    </location>
</feature>
<dbReference type="OrthoDB" id="10693813at2759"/>
<evidence type="ECO:0000313" key="8">
    <source>
        <dbReference type="EMBL" id="CAF1374394.1"/>
    </source>
</evidence>
<evidence type="ECO:0000259" key="6">
    <source>
        <dbReference type="PROSITE" id="PS50262"/>
    </source>
</evidence>
<dbReference type="EMBL" id="CAJOBB010001498">
    <property type="protein sequence ID" value="CAF3865847.1"/>
    <property type="molecule type" value="Genomic_DNA"/>
</dbReference>
<proteinExistence type="predicted"/>
<dbReference type="Proteomes" id="UP000663868">
    <property type="component" value="Unassembled WGS sequence"/>
</dbReference>
<dbReference type="Proteomes" id="UP000663860">
    <property type="component" value="Unassembled WGS sequence"/>
</dbReference>
<dbReference type="Proteomes" id="UP000663891">
    <property type="component" value="Unassembled WGS sequence"/>
</dbReference>
<evidence type="ECO:0000256" key="1">
    <source>
        <dbReference type="ARBA" id="ARBA00004370"/>
    </source>
</evidence>
<dbReference type="SUPFAM" id="SSF81321">
    <property type="entry name" value="Family A G protein-coupled receptor-like"/>
    <property type="match status" value="1"/>
</dbReference>
<dbReference type="EMBL" id="CAJNON010000068">
    <property type="protein sequence ID" value="CAF0908669.1"/>
    <property type="molecule type" value="Genomic_DNA"/>
</dbReference>
<evidence type="ECO:0000256" key="4">
    <source>
        <dbReference type="ARBA" id="ARBA00023136"/>
    </source>
</evidence>
<accession>A0A819FK47</accession>
<dbReference type="InterPro" id="IPR017452">
    <property type="entry name" value="GPCR_Rhodpsn_7TM"/>
</dbReference>
<dbReference type="Proteomes" id="UP000663881">
    <property type="component" value="Unassembled WGS sequence"/>
</dbReference>
<evidence type="ECO:0000256" key="5">
    <source>
        <dbReference type="SAM" id="Phobius"/>
    </source>
</evidence>
<comment type="caution">
    <text evidence="9">The sequence shown here is derived from an EMBL/GenBank/DDBJ whole genome shotgun (WGS) entry which is preliminary data.</text>
</comment>
<evidence type="ECO:0000313" key="7">
    <source>
        <dbReference type="EMBL" id="CAF0908669.1"/>
    </source>
</evidence>
<evidence type="ECO:0000256" key="2">
    <source>
        <dbReference type="ARBA" id="ARBA00022692"/>
    </source>
</evidence>
<dbReference type="CDD" id="cd00637">
    <property type="entry name" value="7tm_classA_rhodopsin-like"/>
    <property type="match status" value="1"/>
</dbReference>